<proteinExistence type="predicted"/>
<reference evidence="1 2" key="1">
    <citation type="journal article" date="2014" name="Am. J. Bot.">
        <title>Genome assembly and annotation for red clover (Trifolium pratense; Fabaceae).</title>
        <authorList>
            <person name="Istvanek J."/>
            <person name="Jaros M."/>
            <person name="Krenek A."/>
            <person name="Repkova J."/>
        </authorList>
    </citation>
    <scope>NUCLEOTIDE SEQUENCE [LARGE SCALE GENOMIC DNA]</scope>
    <source>
        <strain evidence="2">cv. Tatra</strain>
        <tissue evidence="1">Young leaves</tissue>
    </source>
</reference>
<dbReference type="Proteomes" id="UP000236291">
    <property type="component" value="Unassembled WGS sequence"/>
</dbReference>
<gene>
    <name evidence="1" type="ORF">L195_g057214</name>
</gene>
<dbReference type="EMBL" id="ASHM01112113">
    <property type="protein sequence ID" value="PNX70260.1"/>
    <property type="molecule type" value="Genomic_DNA"/>
</dbReference>
<protein>
    <submittedName>
        <fullName evidence="1">Uncharacterized protein</fullName>
    </submittedName>
</protein>
<feature type="non-terminal residue" evidence="1">
    <location>
        <position position="1"/>
    </location>
</feature>
<name>A0A2K3KVF3_TRIPR</name>
<evidence type="ECO:0000313" key="1">
    <source>
        <dbReference type="EMBL" id="PNX70260.1"/>
    </source>
</evidence>
<sequence>DIQQVKLLYNQKLRTLQPP</sequence>
<comment type="caution">
    <text evidence="1">The sequence shown here is derived from an EMBL/GenBank/DDBJ whole genome shotgun (WGS) entry which is preliminary data.</text>
</comment>
<organism evidence="1 2">
    <name type="scientific">Trifolium pratense</name>
    <name type="common">Red clover</name>
    <dbReference type="NCBI Taxonomy" id="57577"/>
    <lineage>
        <taxon>Eukaryota</taxon>
        <taxon>Viridiplantae</taxon>
        <taxon>Streptophyta</taxon>
        <taxon>Embryophyta</taxon>
        <taxon>Tracheophyta</taxon>
        <taxon>Spermatophyta</taxon>
        <taxon>Magnoliopsida</taxon>
        <taxon>eudicotyledons</taxon>
        <taxon>Gunneridae</taxon>
        <taxon>Pentapetalae</taxon>
        <taxon>rosids</taxon>
        <taxon>fabids</taxon>
        <taxon>Fabales</taxon>
        <taxon>Fabaceae</taxon>
        <taxon>Papilionoideae</taxon>
        <taxon>50 kb inversion clade</taxon>
        <taxon>NPAAA clade</taxon>
        <taxon>Hologalegina</taxon>
        <taxon>IRL clade</taxon>
        <taxon>Trifolieae</taxon>
        <taxon>Trifolium</taxon>
    </lineage>
</organism>
<dbReference type="AlphaFoldDB" id="A0A2K3KVF3"/>
<reference evidence="1 2" key="2">
    <citation type="journal article" date="2017" name="Front. Plant Sci.">
        <title>Gene Classification and Mining of Molecular Markers Useful in Red Clover (Trifolium pratense) Breeding.</title>
        <authorList>
            <person name="Istvanek J."/>
            <person name="Dluhosova J."/>
            <person name="Dluhos P."/>
            <person name="Patkova L."/>
            <person name="Nedelnik J."/>
            <person name="Repkova J."/>
        </authorList>
    </citation>
    <scope>NUCLEOTIDE SEQUENCE [LARGE SCALE GENOMIC DNA]</scope>
    <source>
        <strain evidence="2">cv. Tatra</strain>
        <tissue evidence="1">Young leaves</tissue>
    </source>
</reference>
<accession>A0A2K3KVF3</accession>
<evidence type="ECO:0000313" key="2">
    <source>
        <dbReference type="Proteomes" id="UP000236291"/>
    </source>
</evidence>